<evidence type="ECO:0000313" key="1">
    <source>
        <dbReference type="EMBL" id="KAH6647739.1"/>
    </source>
</evidence>
<reference evidence="1" key="1">
    <citation type="journal article" date="2021" name="Nat. Commun.">
        <title>Genetic determinants of endophytism in the Arabidopsis root mycobiome.</title>
        <authorList>
            <person name="Mesny F."/>
            <person name="Miyauchi S."/>
            <person name="Thiergart T."/>
            <person name="Pickel B."/>
            <person name="Atanasova L."/>
            <person name="Karlsson M."/>
            <person name="Huettel B."/>
            <person name="Barry K.W."/>
            <person name="Haridas S."/>
            <person name="Chen C."/>
            <person name="Bauer D."/>
            <person name="Andreopoulos W."/>
            <person name="Pangilinan J."/>
            <person name="LaButti K."/>
            <person name="Riley R."/>
            <person name="Lipzen A."/>
            <person name="Clum A."/>
            <person name="Drula E."/>
            <person name="Henrissat B."/>
            <person name="Kohler A."/>
            <person name="Grigoriev I.V."/>
            <person name="Martin F.M."/>
            <person name="Hacquard S."/>
        </authorList>
    </citation>
    <scope>NUCLEOTIDE SEQUENCE</scope>
    <source>
        <strain evidence="1">MPI-SDFR-AT-0073</strain>
    </source>
</reference>
<protein>
    <submittedName>
        <fullName evidence="1">Uncharacterized protein</fullName>
    </submittedName>
</protein>
<dbReference type="GeneID" id="70129556"/>
<dbReference type="RefSeq" id="XP_045954251.1">
    <property type="nucleotide sequence ID" value="XM_046100664.1"/>
</dbReference>
<proteinExistence type="predicted"/>
<sequence length="209" mass="23464">MAPCRMQFGEHRLNHRTRSCNPLQIRCAEFAQSLARVDAKSGASRSMKYEVLLDGGDDPLDLVIVRCGIRPQWRRHDLNIQQGIRLAVEFMIPVIILVVDKTSISLDVSVEVVQILRQRCSWVTWIVYISEGLIFSGELSSGVVDIYPGCYQSVIYQNIAMVCFIAISAHSPASVIIYNDATVLDHRCLVWGHLDLDNVVLVGVQPVRD</sequence>
<dbReference type="AlphaFoldDB" id="A0A9P8UDI7"/>
<comment type="caution">
    <text evidence="1">The sequence shown here is derived from an EMBL/GenBank/DDBJ whole genome shotgun (WGS) entry which is preliminary data.</text>
</comment>
<dbReference type="Proteomes" id="UP000758603">
    <property type="component" value="Unassembled WGS sequence"/>
</dbReference>
<keyword evidence="2" id="KW-1185">Reference proteome</keyword>
<name>A0A9P8UDI7_9PEZI</name>
<gene>
    <name evidence="1" type="ORF">BKA67DRAFT_539585</name>
</gene>
<accession>A0A9P8UDI7</accession>
<dbReference type="EMBL" id="JAGPXC010000008">
    <property type="protein sequence ID" value="KAH6647739.1"/>
    <property type="molecule type" value="Genomic_DNA"/>
</dbReference>
<evidence type="ECO:0000313" key="2">
    <source>
        <dbReference type="Proteomes" id="UP000758603"/>
    </source>
</evidence>
<organism evidence="1 2">
    <name type="scientific">Truncatella angustata</name>
    <dbReference type="NCBI Taxonomy" id="152316"/>
    <lineage>
        <taxon>Eukaryota</taxon>
        <taxon>Fungi</taxon>
        <taxon>Dikarya</taxon>
        <taxon>Ascomycota</taxon>
        <taxon>Pezizomycotina</taxon>
        <taxon>Sordariomycetes</taxon>
        <taxon>Xylariomycetidae</taxon>
        <taxon>Amphisphaeriales</taxon>
        <taxon>Sporocadaceae</taxon>
        <taxon>Truncatella</taxon>
    </lineage>
</organism>